<dbReference type="EMBL" id="CAXAMN010021795">
    <property type="protein sequence ID" value="CAK9063422.1"/>
    <property type="molecule type" value="Genomic_DNA"/>
</dbReference>
<evidence type="ECO:0000256" key="2">
    <source>
        <dbReference type="SAM" id="SignalP"/>
    </source>
</evidence>
<feature type="domain" description="PA14" evidence="3">
    <location>
        <begin position="78"/>
        <end position="285"/>
    </location>
</feature>
<proteinExistence type="predicted"/>
<feature type="region of interest" description="Disordered" evidence="1">
    <location>
        <begin position="1079"/>
        <end position="1110"/>
    </location>
</feature>
<feature type="signal peptide" evidence="2">
    <location>
        <begin position="1"/>
        <end position="43"/>
    </location>
</feature>
<dbReference type="InterPro" id="IPR037524">
    <property type="entry name" value="PA14/GLEYA"/>
</dbReference>
<evidence type="ECO:0000313" key="5">
    <source>
        <dbReference type="Proteomes" id="UP001642484"/>
    </source>
</evidence>
<accession>A0ABP0NKL8</accession>
<sequence length="1153" mass="127177">LVQFDCIFYPPVPGVSAPSRGNGVMRSLTLRLLLLLLWSSCLAQDLFENTGLLAEYFAPFSPEESCDPVNGSTQVLRTRLPNLVRRVERLNFASRDDFDIDRCAFEKDLSGDNLLYNCRGQEELRKNFAARYTGYFYIFLEGIYTFQLDAGDGVRMILGHDACPGQLCATRYDVENWVMQNMRKNRVEDGSYGNQCDECSKGIYDNCRVTDWGCEPFSLWQLEGDGGLSGTCSDQPSVLQSTRYLTAGLHAMRIEYFQRGGDARLFFRYSGPDTDGQMIVVPPTKLGFPRSQTWIKEVFDVSVDNPSELPPSDDLGDFSKAYPNALLLYRADDPFQNTGPGEGAFSMEVTDLNIPIYVRWQGYFLFVRGGEYIFRLESDDGGRVTFGGRGMEGEKVMVDNPGMQEGSQTAQTRMQVLPGLHPVRVEFFWKPSDTVASIQRPPGIKVTYTGFDTQGYFLSLSRDAGARMTTQEYDCELRRFEWGGGMSVTRDCAGACFVGFESNLGDRICDNGEGTTSSLECSQYNFDNFDCSPTYPQKLETTARPSITCHQSCPSSNFRRKNCATCSSTTSNGQLCIEAYDDYCPSGNQEDCTFLTCCVAKVSGLNYWGEDCLAFGTASNCSGKLNVILSRLQLERLPMDAAAVYDPLAPRPRPTGSMMSECYQSNCNQITEEFVLNPFTGFYTDQRICPVQESVDPGFQCYEGPFAAAGITDVLTQCQDSNFQYNFCRNRKSVDGRPFRVCCSFLFLNPQGMAECRFMGAAQGSCQLLLEELERNLSSSAFTRISNAQVLKSCSQDGCNSPMDELQGCPAMVNKEPLITDGIRPTEEPGLEQLLEGAVDRPPEPPPWGLIGGLLSVPLGIICIAMLLNKLGVFREAIEPLFHSSKATVVAHDTFIEPQKDLMVNGLGIESKTYGRVEPRALGLRKLHEEDQVLPLALRQKAENAVPEAANAAWVDEVVKEAEIQRERPQLKDTVVLPGTTYTGEGIPCYPEELDMPYMESHALAVQEPNLPRSRSSDRSKSVDDFSSSHHQSVMSGLPSLSNTARSARGSTNRSASKLTALSDTSGVWTSRTGVTVTERALSSTGDDEALSQDMLPELPPSGENADIPEIGHVEGSVSGLVLCPVSVGNLHRPAAAAKRMREAQDAIPRVAT</sequence>
<name>A0ABP0NKL8_9DINO</name>
<protein>
    <recommendedName>
        <fullName evidence="3">PA14 domain-containing protein</fullName>
    </recommendedName>
</protein>
<feature type="region of interest" description="Disordered" evidence="1">
    <location>
        <begin position="1008"/>
        <end position="1061"/>
    </location>
</feature>
<feature type="non-terminal residue" evidence="4">
    <location>
        <position position="1"/>
    </location>
</feature>
<gene>
    <name evidence="4" type="ORF">CCMP2556_LOCUS31169</name>
</gene>
<evidence type="ECO:0000313" key="4">
    <source>
        <dbReference type="EMBL" id="CAK9063422.1"/>
    </source>
</evidence>
<organism evidence="4 5">
    <name type="scientific">Durusdinium trenchii</name>
    <dbReference type="NCBI Taxonomy" id="1381693"/>
    <lineage>
        <taxon>Eukaryota</taxon>
        <taxon>Sar</taxon>
        <taxon>Alveolata</taxon>
        <taxon>Dinophyceae</taxon>
        <taxon>Suessiales</taxon>
        <taxon>Symbiodiniaceae</taxon>
        <taxon>Durusdinium</taxon>
    </lineage>
</organism>
<feature type="compositionally biased region" description="Polar residues" evidence="1">
    <location>
        <begin position="1030"/>
        <end position="1061"/>
    </location>
</feature>
<evidence type="ECO:0000259" key="3">
    <source>
        <dbReference type="PROSITE" id="PS51820"/>
    </source>
</evidence>
<feature type="chain" id="PRO_5047356753" description="PA14 domain-containing protein" evidence="2">
    <location>
        <begin position="44"/>
        <end position="1153"/>
    </location>
</feature>
<feature type="compositionally biased region" description="Basic and acidic residues" evidence="1">
    <location>
        <begin position="1015"/>
        <end position="1028"/>
    </location>
</feature>
<comment type="caution">
    <text evidence="4">The sequence shown here is derived from an EMBL/GenBank/DDBJ whole genome shotgun (WGS) entry which is preliminary data.</text>
</comment>
<dbReference type="Proteomes" id="UP001642484">
    <property type="component" value="Unassembled WGS sequence"/>
</dbReference>
<evidence type="ECO:0000256" key="1">
    <source>
        <dbReference type="SAM" id="MobiDB-lite"/>
    </source>
</evidence>
<keyword evidence="5" id="KW-1185">Reference proteome</keyword>
<dbReference type="PROSITE" id="PS51820">
    <property type="entry name" value="PA14"/>
    <property type="match status" value="1"/>
</dbReference>
<reference evidence="4 5" key="1">
    <citation type="submission" date="2024-02" db="EMBL/GenBank/DDBJ databases">
        <authorList>
            <person name="Chen Y."/>
            <person name="Shah S."/>
            <person name="Dougan E. K."/>
            <person name="Thang M."/>
            <person name="Chan C."/>
        </authorList>
    </citation>
    <scope>NUCLEOTIDE SEQUENCE [LARGE SCALE GENOMIC DNA]</scope>
</reference>
<keyword evidence="2" id="KW-0732">Signal</keyword>